<feature type="compositionally biased region" description="Polar residues" evidence="1">
    <location>
        <begin position="228"/>
        <end position="239"/>
    </location>
</feature>
<protein>
    <submittedName>
        <fullName evidence="2">Uncharacterized protein</fullName>
    </submittedName>
</protein>
<evidence type="ECO:0000313" key="2">
    <source>
        <dbReference type="EMBL" id="PAV19144.1"/>
    </source>
</evidence>
<feature type="region of interest" description="Disordered" evidence="1">
    <location>
        <begin position="227"/>
        <end position="246"/>
    </location>
</feature>
<accession>A0A286UI48</accession>
<reference evidence="2 3" key="1">
    <citation type="journal article" date="2017" name="Mol. Ecol.">
        <title>Comparative and population genomic landscape of Phellinus noxius: A hypervariable fungus causing root rot in trees.</title>
        <authorList>
            <person name="Chung C.L."/>
            <person name="Lee T.J."/>
            <person name="Akiba M."/>
            <person name="Lee H.H."/>
            <person name="Kuo T.H."/>
            <person name="Liu D."/>
            <person name="Ke H.M."/>
            <person name="Yokoi T."/>
            <person name="Roa M.B."/>
            <person name="Lu M.J."/>
            <person name="Chang Y.Y."/>
            <person name="Ann P.J."/>
            <person name="Tsai J.N."/>
            <person name="Chen C.Y."/>
            <person name="Tzean S.S."/>
            <person name="Ota Y."/>
            <person name="Hattori T."/>
            <person name="Sahashi N."/>
            <person name="Liou R.F."/>
            <person name="Kikuchi T."/>
            <person name="Tsai I.J."/>
        </authorList>
    </citation>
    <scope>NUCLEOTIDE SEQUENCE [LARGE SCALE GENOMIC DNA]</scope>
    <source>
        <strain evidence="2 3">FFPRI411160</strain>
    </source>
</reference>
<feature type="region of interest" description="Disordered" evidence="1">
    <location>
        <begin position="291"/>
        <end position="321"/>
    </location>
</feature>
<organism evidence="2 3">
    <name type="scientific">Pyrrhoderma noxium</name>
    <dbReference type="NCBI Taxonomy" id="2282107"/>
    <lineage>
        <taxon>Eukaryota</taxon>
        <taxon>Fungi</taxon>
        <taxon>Dikarya</taxon>
        <taxon>Basidiomycota</taxon>
        <taxon>Agaricomycotina</taxon>
        <taxon>Agaricomycetes</taxon>
        <taxon>Hymenochaetales</taxon>
        <taxon>Hymenochaetaceae</taxon>
        <taxon>Pyrrhoderma</taxon>
    </lineage>
</organism>
<sequence>MSKSLAYIPQTPSSSKLLQTNYTPQHSSPLAPMDLTVVPSSPGPPSSPVSEVQSRRRAQYKSRTPSASRAFHSQIKLKPPRTRPSSIIGSSRTYGFDQHDLPPIPFALSPAPRTVNTEEGQKEFLRERFKAKCFAHARKVHDRELQRRRSASSDASSDGIDFDMDTIDGEDEEDEDKAALNDEIFRRIVACERRKTQHQYALSYQLEVGSSIDPDMQDIAAWEEELRASNSNSNHSPSQEEFPDDDIEENIDAYLEDLAELEEYEFDEANALFDEYIANLPLDAELEHQSLQRPDISRISVPPQESCTSTPVEAEMDLSMD</sequence>
<evidence type="ECO:0000313" key="3">
    <source>
        <dbReference type="Proteomes" id="UP000217199"/>
    </source>
</evidence>
<dbReference type="AlphaFoldDB" id="A0A286UI48"/>
<proteinExistence type="predicted"/>
<dbReference type="OrthoDB" id="3268127at2759"/>
<dbReference type="InParanoid" id="A0A286UI48"/>
<keyword evidence="3" id="KW-1185">Reference proteome</keyword>
<name>A0A286UI48_9AGAM</name>
<gene>
    <name evidence="2" type="ORF">PNOK_0598800</name>
</gene>
<feature type="region of interest" description="Disordered" evidence="1">
    <location>
        <begin position="1"/>
        <end position="87"/>
    </location>
</feature>
<evidence type="ECO:0000256" key="1">
    <source>
        <dbReference type="SAM" id="MobiDB-lite"/>
    </source>
</evidence>
<dbReference type="Proteomes" id="UP000217199">
    <property type="component" value="Unassembled WGS sequence"/>
</dbReference>
<feature type="compositionally biased region" description="Polar residues" evidence="1">
    <location>
        <begin position="10"/>
        <end position="28"/>
    </location>
</feature>
<comment type="caution">
    <text evidence="2">The sequence shown here is derived from an EMBL/GenBank/DDBJ whole genome shotgun (WGS) entry which is preliminary data.</text>
</comment>
<feature type="compositionally biased region" description="Acidic residues" evidence="1">
    <location>
        <begin position="160"/>
        <end position="176"/>
    </location>
</feature>
<feature type="region of interest" description="Disordered" evidence="1">
    <location>
        <begin position="144"/>
        <end position="178"/>
    </location>
</feature>
<dbReference type="EMBL" id="NBII01000005">
    <property type="protein sequence ID" value="PAV19144.1"/>
    <property type="molecule type" value="Genomic_DNA"/>
</dbReference>